<organism evidence="2">
    <name type="scientific">Leifsonia sp. NPDC080035</name>
    <dbReference type="NCBI Taxonomy" id="3143936"/>
    <lineage>
        <taxon>Bacteria</taxon>
        <taxon>Bacillati</taxon>
        <taxon>Actinomycetota</taxon>
        <taxon>Actinomycetes</taxon>
        <taxon>Micrococcales</taxon>
        <taxon>Microbacteriaceae</taxon>
        <taxon>Leifsonia</taxon>
    </lineage>
</organism>
<reference evidence="2" key="1">
    <citation type="submission" date="2024-05" db="EMBL/GenBank/DDBJ databases">
        <title>The Natural Products Discovery Center: Release of the First 8490 Sequenced Strains for Exploring Actinobacteria Biosynthetic Diversity.</title>
        <authorList>
            <person name="Kalkreuter E."/>
            <person name="Kautsar S.A."/>
            <person name="Yang D."/>
            <person name="Bader C.D."/>
            <person name="Teijaro C.N."/>
            <person name="Fluegel L."/>
            <person name="Davis C.M."/>
            <person name="Simpson J.R."/>
            <person name="Lauterbach L."/>
            <person name="Steele A.D."/>
            <person name="Gui C."/>
            <person name="Meng S."/>
            <person name="Li G."/>
            <person name="Viehrig K."/>
            <person name="Ye F."/>
            <person name="Su P."/>
            <person name="Kiefer A.F."/>
            <person name="Nichols A."/>
            <person name="Cepeda A.J."/>
            <person name="Yan W."/>
            <person name="Fan B."/>
            <person name="Jiang Y."/>
            <person name="Adhikari A."/>
            <person name="Zheng C.-J."/>
            <person name="Schuster L."/>
            <person name="Cowan T.M."/>
            <person name="Smanski M.J."/>
            <person name="Chevrette M.G."/>
            <person name="de Carvalho L.P.S."/>
            <person name="Shen B."/>
        </authorList>
    </citation>
    <scope>NUCLEOTIDE SEQUENCE</scope>
    <source>
        <strain evidence="2">NPDC080035</strain>
    </source>
</reference>
<keyword evidence="1" id="KW-0812">Transmembrane</keyword>
<sequence>MSPAYDRDDMPEMTTARTDAIRDALMTSIRTEPERKRRTLRRRFALWGGIGILAIGGVATAATAVVSAQHVTNTDGVYCFASAERGANGEFDMSGATMYDPEAHGGRVENALEMCRMMWRQGVFDKDHDPLAATSAPGRVPADLQVCVMSDGTAAVVPGRPGVCQAVGLAPEKTD</sequence>
<keyword evidence="1" id="KW-1133">Transmembrane helix</keyword>
<dbReference type="EMBL" id="CP157390">
    <property type="protein sequence ID" value="XBM50024.1"/>
    <property type="molecule type" value="Genomic_DNA"/>
</dbReference>
<protein>
    <submittedName>
        <fullName evidence="2">Uncharacterized protein</fullName>
    </submittedName>
</protein>
<proteinExistence type="predicted"/>
<dbReference type="RefSeq" id="WP_348789934.1">
    <property type="nucleotide sequence ID" value="NZ_CP157390.1"/>
</dbReference>
<evidence type="ECO:0000256" key="1">
    <source>
        <dbReference type="SAM" id="Phobius"/>
    </source>
</evidence>
<keyword evidence="1" id="KW-0472">Membrane</keyword>
<gene>
    <name evidence="2" type="ORF">AAME72_09170</name>
</gene>
<dbReference type="AlphaFoldDB" id="A0AAU7GHM7"/>
<accession>A0AAU7GHM7</accession>
<feature type="transmembrane region" description="Helical" evidence="1">
    <location>
        <begin position="44"/>
        <end position="66"/>
    </location>
</feature>
<name>A0AAU7GHM7_9MICO</name>
<evidence type="ECO:0000313" key="2">
    <source>
        <dbReference type="EMBL" id="XBM50024.1"/>
    </source>
</evidence>